<evidence type="ECO:0000313" key="1">
    <source>
        <dbReference type="Proteomes" id="UP000694853"/>
    </source>
</evidence>
<dbReference type="RefSeq" id="XP_027334060.1">
    <property type="nucleotide sequence ID" value="XM_027478259.1"/>
</dbReference>
<sequence>MKLVWSAETACKAYIETVQSCGVYRESGVAELVAAMAAGWNAQVIAETWSEGGAIETSMGLGIARMHTGGRHVCIVPDERSKSEYAERMGEAAMSPEILVGEAEELMEGLALVAIDFMVVDSTRNNFSKLLSLAKLSNNGAVLICKNANARNVPSPSGFKWRSVLHEGSRRLVRSVFLPVGDGLDVAHVSSVNSPLKSGGAKRWIKHVDPRSGEIHVIRR</sequence>
<keyword evidence="1" id="KW-1185">Reference proteome</keyword>
<dbReference type="PANTHER" id="PTHR33593">
    <property type="entry name" value="DUF1442 FAMILY PROTEIN"/>
    <property type="match status" value="1"/>
</dbReference>
<protein>
    <submittedName>
        <fullName evidence="2">Uncharacterized protein LOC113848879</fullName>
    </submittedName>
</protein>
<dbReference type="InterPro" id="IPR009902">
    <property type="entry name" value="DUF1442"/>
</dbReference>
<dbReference type="KEGG" id="aprc:113848879"/>
<dbReference type="Proteomes" id="UP000694853">
    <property type="component" value="Unplaced"/>
</dbReference>
<organism evidence="1 2">
    <name type="scientific">Abrus precatorius</name>
    <name type="common">Indian licorice</name>
    <name type="synonym">Glycine abrus</name>
    <dbReference type="NCBI Taxonomy" id="3816"/>
    <lineage>
        <taxon>Eukaryota</taxon>
        <taxon>Viridiplantae</taxon>
        <taxon>Streptophyta</taxon>
        <taxon>Embryophyta</taxon>
        <taxon>Tracheophyta</taxon>
        <taxon>Spermatophyta</taxon>
        <taxon>Magnoliopsida</taxon>
        <taxon>eudicotyledons</taxon>
        <taxon>Gunneridae</taxon>
        <taxon>Pentapetalae</taxon>
        <taxon>rosids</taxon>
        <taxon>fabids</taxon>
        <taxon>Fabales</taxon>
        <taxon>Fabaceae</taxon>
        <taxon>Papilionoideae</taxon>
        <taxon>50 kb inversion clade</taxon>
        <taxon>NPAAA clade</taxon>
        <taxon>indigoferoid/millettioid clade</taxon>
        <taxon>Abreae</taxon>
        <taxon>Abrus</taxon>
    </lineage>
</organism>
<dbReference type="GeneID" id="113848879"/>
<dbReference type="PANTHER" id="PTHR33593:SF2">
    <property type="entry name" value="ANKYRIN REPEAT_KH DOMAIN PROTEIN (DUF1442)"/>
    <property type="match status" value="1"/>
</dbReference>
<gene>
    <name evidence="2" type="primary">LOC113848879</name>
</gene>
<dbReference type="OrthoDB" id="685237at2759"/>
<reference evidence="1" key="1">
    <citation type="journal article" date="2019" name="Toxins">
        <title>Detection of Abrin-Like and Prepropulchellin-Like Toxin Genes and Transcripts Using Whole Genome Sequencing and Full-Length Transcript Sequencing of Abrus precatorius.</title>
        <authorList>
            <person name="Hovde B.T."/>
            <person name="Daligault H.E."/>
            <person name="Hanschen E.R."/>
            <person name="Kunde Y.A."/>
            <person name="Johnson M.B."/>
            <person name="Starkenburg S.R."/>
            <person name="Johnson S.L."/>
        </authorList>
    </citation>
    <scope>NUCLEOTIDE SEQUENCE [LARGE SCALE GENOMIC DNA]</scope>
</reference>
<dbReference type="AlphaFoldDB" id="A0A8B8JRI7"/>
<accession>A0A8B8JRI7</accession>
<dbReference type="Pfam" id="PF07279">
    <property type="entry name" value="DUF1442"/>
    <property type="match status" value="1"/>
</dbReference>
<proteinExistence type="predicted"/>
<dbReference type="Gene3D" id="3.40.50.150">
    <property type="entry name" value="Vaccinia Virus protein VP39"/>
    <property type="match status" value="1"/>
</dbReference>
<reference evidence="2" key="2">
    <citation type="submission" date="2025-08" db="UniProtKB">
        <authorList>
            <consortium name="RefSeq"/>
        </authorList>
    </citation>
    <scope>IDENTIFICATION</scope>
    <source>
        <tissue evidence="2">Young leaves</tissue>
    </source>
</reference>
<evidence type="ECO:0000313" key="2">
    <source>
        <dbReference type="RefSeq" id="XP_027334060.1"/>
    </source>
</evidence>
<dbReference type="InterPro" id="IPR029063">
    <property type="entry name" value="SAM-dependent_MTases_sf"/>
</dbReference>
<name>A0A8B8JRI7_ABRPR</name>